<dbReference type="InterPro" id="IPR001155">
    <property type="entry name" value="OxRdtase_FMN_N"/>
</dbReference>
<gene>
    <name evidence="7" type="ORF">AB675_71</name>
</gene>
<evidence type="ECO:0000256" key="2">
    <source>
        <dbReference type="ARBA" id="ARBA00023015"/>
    </source>
</evidence>
<sequence>MQSTGTKVVAPSAIPATGWKYHHIPGNPGHTTNIHAVSDPSALIETYRRAALLANKAGFDGVELLCQGGFLPHQFLSSRSNIRTDAYGGSVENRCRFVLELVCMLGETTPGGLNRVIVKMAPCDVLNDSVVGYDEMIETYTYLIGKLVEMGLGAICISRRGGRHESRDGMFERPPEGEFALPEGFDAVLEFGPLVKRKGSRTLLIAAQDYSAEEAERTVAEGKADMVQLGRAFVWNADLVGRIGKGLPLAENGRGGWVLYGPGPGGCVDEGIDDSSPPPTPRPIENPRLDVGHERLRVPHTEHPVAESGQPSRRASVEAEAAFDNGLHVGPTSGVAFLYRWAEEGFNEAAPTADATPLTSYGDTSIPQVAKAPLPDLAEGKALIEHYFRFSMPTFRFFHQQTLERCMQDLVLRKPLPSIQAASVLVVLSHALMYSEDAPTAPYRISERSLSYLQQARTLFNNEVGPASVASVEARVAACLVLLSISHFNECRYLFAMVHALVISLGIHRRTPKQYKMSPLESQRRKRVFWSFYGIDGYVSVLLGQPRLLRDEDVDQEYPDNVEDVLLDTATDLSQCPHHGTLEAALYHARLARLFAKANDMLYPIQSLSTVEILRRSEVMIDALDDLQRELPAYLQPRLAASIGVLPHERQNTVLSLAFSHAYILATRRTILLKTTGESYQAEDRERHQRSIRTCVSAICSMVDRVHHMIEHKRLLWGFWLTQYVMTAAISTFLVFKLEHARQNVSYEASSVDLREYYAKADEIQKYLSLIAPEGSQARRHHQLLERLKQRANRAHLKARTSRHGEETTKGAIRATSLNADTTLSPRLDIYDEYAPASNANADQLTPNMFDYAFLDASSWQFLDQLGSADFDYTPDLWSIP</sequence>
<dbReference type="GO" id="GO:0016491">
    <property type="term" value="F:oxidoreductase activity"/>
    <property type="evidence" value="ECO:0007669"/>
    <property type="project" value="InterPro"/>
</dbReference>
<dbReference type="InterPro" id="IPR051711">
    <property type="entry name" value="Stress_Response_Reg"/>
</dbReference>
<dbReference type="Pfam" id="PF04082">
    <property type="entry name" value="Fungal_trans"/>
    <property type="match status" value="1"/>
</dbReference>
<evidence type="ECO:0000259" key="6">
    <source>
        <dbReference type="SMART" id="SM00906"/>
    </source>
</evidence>
<dbReference type="PANTHER" id="PTHR47540:SF4">
    <property type="entry name" value="TRANSCRIPTION FACTOR RGLT"/>
    <property type="match status" value="1"/>
</dbReference>
<keyword evidence="5" id="KW-0539">Nucleus</keyword>
<comment type="caution">
    <text evidence="7">The sequence shown here is derived from an EMBL/GenBank/DDBJ whole genome shotgun (WGS) entry which is preliminary data.</text>
</comment>
<name>A0A0N0NHH3_9EURO</name>
<keyword evidence="2" id="KW-0805">Transcription regulation</keyword>
<reference evidence="7 8" key="1">
    <citation type="submission" date="2015-06" db="EMBL/GenBank/DDBJ databases">
        <title>Draft genome of the ant-associated black yeast Phialophora attae CBS 131958.</title>
        <authorList>
            <person name="Moreno L.F."/>
            <person name="Stielow B.J."/>
            <person name="de Hoog S."/>
            <person name="Vicente V.A."/>
            <person name="Weiss V.A."/>
            <person name="de Vries M."/>
            <person name="Cruz L.M."/>
            <person name="Souza E.M."/>
        </authorList>
    </citation>
    <scope>NUCLEOTIDE SEQUENCE [LARGE SCALE GENOMIC DNA]</scope>
    <source>
        <strain evidence="7 8">CBS 131958</strain>
    </source>
</reference>
<keyword evidence="4" id="KW-0804">Transcription</keyword>
<accession>A0A0N0NHH3</accession>
<keyword evidence="3" id="KW-0238">DNA-binding</keyword>
<dbReference type="RefSeq" id="XP_017994654.1">
    <property type="nucleotide sequence ID" value="XM_018147550.1"/>
</dbReference>
<proteinExistence type="predicted"/>
<dbReference type="OrthoDB" id="2579025at2759"/>
<dbReference type="EMBL" id="LFJN01000053">
    <property type="protein sequence ID" value="KPI34691.1"/>
    <property type="molecule type" value="Genomic_DNA"/>
</dbReference>
<evidence type="ECO:0000256" key="4">
    <source>
        <dbReference type="ARBA" id="ARBA00023163"/>
    </source>
</evidence>
<evidence type="ECO:0000313" key="7">
    <source>
        <dbReference type="EMBL" id="KPI34691.1"/>
    </source>
</evidence>
<dbReference type="GO" id="GO:0045944">
    <property type="term" value="P:positive regulation of transcription by RNA polymerase II"/>
    <property type="evidence" value="ECO:0007669"/>
    <property type="project" value="TreeGrafter"/>
</dbReference>
<dbReference type="Gene3D" id="3.20.20.70">
    <property type="entry name" value="Aldolase class I"/>
    <property type="match status" value="1"/>
</dbReference>
<protein>
    <submittedName>
        <fullName evidence="7">Putative 12-oxophytodienoate 4</fullName>
    </submittedName>
</protein>
<dbReference type="STRING" id="1664694.A0A0N0NHH3"/>
<dbReference type="GO" id="GO:0043565">
    <property type="term" value="F:sequence-specific DNA binding"/>
    <property type="evidence" value="ECO:0007669"/>
    <property type="project" value="TreeGrafter"/>
</dbReference>
<evidence type="ECO:0000256" key="3">
    <source>
        <dbReference type="ARBA" id="ARBA00023125"/>
    </source>
</evidence>
<dbReference type="Pfam" id="PF00724">
    <property type="entry name" value="Oxidored_FMN"/>
    <property type="match status" value="1"/>
</dbReference>
<dbReference type="GeneID" id="28739321"/>
<dbReference type="PANTHER" id="PTHR47540">
    <property type="entry name" value="THIAMINE REPRESSIBLE GENES REGULATORY PROTEIN THI5"/>
    <property type="match status" value="1"/>
</dbReference>
<dbReference type="InterPro" id="IPR007219">
    <property type="entry name" value="XnlR_reg_dom"/>
</dbReference>
<dbReference type="GO" id="GO:0008270">
    <property type="term" value="F:zinc ion binding"/>
    <property type="evidence" value="ECO:0007669"/>
    <property type="project" value="InterPro"/>
</dbReference>
<dbReference type="GO" id="GO:0005634">
    <property type="term" value="C:nucleus"/>
    <property type="evidence" value="ECO:0007669"/>
    <property type="project" value="UniProtKB-SubCell"/>
</dbReference>
<evidence type="ECO:0000256" key="5">
    <source>
        <dbReference type="ARBA" id="ARBA00023242"/>
    </source>
</evidence>
<dbReference type="VEuPathDB" id="FungiDB:AB675_71"/>
<evidence type="ECO:0000256" key="1">
    <source>
        <dbReference type="ARBA" id="ARBA00004123"/>
    </source>
</evidence>
<comment type="subcellular location">
    <subcellularLocation>
        <location evidence="1">Nucleus</location>
    </subcellularLocation>
</comment>
<dbReference type="InterPro" id="IPR013785">
    <property type="entry name" value="Aldolase_TIM"/>
</dbReference>
<dbReference type="CDD" id="cd12148">
    <property type="entry name" value="fungal_TF_MHR"/>
    <property type="match status" value="1"/>
</dbReference>
<dbReference type="SMART" id="SM00906">
    <property type="entry name" value="Fungal_trans"/>
    <property type="match status" value="1"/>
</dbReference>
<dbReference type="AlphaFoldDB" id="A0A0N0NHH3"/>
<dbReference type="GO" id="GO:0006351">
    <property type="term" value="P:DNA-templated transcription"/>
    <property type="evidence" value="ECO:0007669"/>
    <property type="project" value="InterPro"/>
</dbReference>
<organism evidence="7 8">
    <name type="scientific">Cyphellophora attinorum</name>
    <dbReference type="NCBI Taxonomy" id="1664694"/>
    <lineage>
        <taxon>Eukaryota</taxon>
        <taxon>Fungi</taxon>
        <taxon>Dikarya</taxon>
        <taxon>Ascomycota</taxon>
        <taxon>Pezizomycotina</taxon>
        <taxon>Eurotiomycetes</taxon>
        <taxon>Chaetothyriomycetidae</taxon>
        <taxon>Chaetothyriales</taxon>
        <taxon>Cyphellophoraceae</taxon>
        <taxon>Cyphellophora</taxon>
    </lineage>
</organism>
<dbReference type="Proteomes" id="UP000038010">
    <property type="component" value="Unassembled WGS sequence"/>
</dbReference>
<feature type="domain" description="Xylanolytic transcriptional activator regulatory" evidence="6">
    <location>
        <begin position="491"/>
        <end position="565"/>
    </location>
</feature>
<dbReference type="SUPFAM" id="SSF51395">
    <property type="entry name" value="FMN-linked oxidoreductases"/>
    <property type="match status" value="1"/>
</dbReference>
<dbReference type="GO" id="GO:0010181">
    <property type="term" value="F:FMN binding"/>
    <property type="evidence" value="ECO:0007669"/>
    <property type="project" value="InterPro"/>
</dbReference>
<evidence type="ECO:0000313" key="8">
    <source>
        <dbReference type="Proteomes" id="UP000038010"/>
    </source>
</evidence>
<keyword evidence="8" id="KW-1185">Reference proteome</keyword>